<evidence type="ECO:0000313" key="2">
    <source>
        <dbReference type="Proteomes" id="UP000199615"/>
    </source>
</evidence>
<keyword evidence="1" id="KW-0645">Protease</keyword>
<sequence length="160" mass="16978">MVVLGSVMAQLADRMMPAPAQASVAQATTVGMSSNAGARSVAIPRDARGHFQTDGRIDGQRIAFMVDTGASVVALNERSAAQFGLRPRPAEYTARVSTANGTVKAARARLAMLDVGGLIVRDVDAMVLPDEALSENLLGLSFLSKLRRFEYANGQMVLEQ</sequence>
<dbReference type="CDD" id="cd05483">
    <property type="entry name" value="retropepsin_like_bacteria"/>
    <property type="match status" value="1"/>
</dbReference>
<dbReference type="InterPro" id="IPR034122">
    <property type="entry name" value="Retropepsin-like_bacterial"/>
</dbReference>
<dbReference type="GO" id="GO:0006508">
    <property type="term" value="P:proteolysis"/>
    <property type="evidence" value="ECO:0007669"/>
    <property type="project" value="UniProtKB-KW"/>
</dbReference>
<dbReference type="Gene3D" id="2.40.70.10">
    <property type="entry name" value="Acid Proteases"/>
    <property type="match status" value="1"/>
</dbReference>
<gene>
    <name evidence="1" type="ORF">SAMN05444123_101666</name>
</gene>
<dbReference type="Pfam" id="PF13975">
    <property type="entry name" value="gag-asp_proteas"/>
    <property type="match status" value="1"/>
</dbReference>
<reference evidence="2" key="1">
    <citation type="submission" date="2016-10" db="EMBL/GenBank/DDBJ databases">
        <authorList>
            <person name="Varghese N."/>
            <person name="Submissions S."/>
        </authorList>
    </citation>
    <scope>NUCLEOTIDE SEQUENCE [LARGE SCALE GENOMIC DNA]</scope>
    <source>
        <strain evidence="2">DSM 123</strain>
    </source>
</reference>
<evidence type="ECO:0000313" key="1">
    <source>
        <dbReference type="EMBL" id="SEO20259.1"/>
    </source>
</evidence>
<dbReference type="InterPro" id="IPR011969">
    <property type="entry name" value="Clan_AA_Asp_peptidase_C"/>
</dbReference>
<dbReference type="InterPro" id="IPR001969">
    <property type="entry name" value="Aspartic_peptidase_AS"/>
</dbReference>
<keyword evidence="1" id="KW-0378">Hydrolase</keyword>
<accession>A0A1H8MSI6</accession>
<dbReference type="Proteomes" id="UP000199615">
    <property type="component" value="Unassembled WGS sequence"/>
</dbReference>
<dbReference type="EMBL" id="FODT01000001">
    <property type="protein sequence ID" value="SEO20259.1"/>
    <property type="molecule type" value="Genomic_DNA"/>
</dbReference>
<proteinExistence type="predicted"/>
<organism evidence="1 2">
    <name type="scientific">Rhodopseudomonas pseudopalustris</name>
    <dbReference type="NCBI Taxonomy" id="1513892"/>
    <lineage>
        <taxon>Bacteria</taxon>
        <taxon>Pseudomonadati</taxon>
        <taxon>Pseudomonadota</taxon>
        <taxon>Alphaproteobacteria</taxon>
        <taxon>Hyphomicrobiales</taxon>
        <taxon>Nitrobacteraceae</taxon>
        <taxon>Rhodopseudomonas</taxon>
    </lineage>
</organism>
<dbReference type="PROSITE" id="PS00141">
    <property type="entry name" value="ASP_PROTEASE"/>
    <property type="match status" value="1"/>
</dbReference>
<dbReference type="InterPro" id="IPR021109">
    <property type="entry name" value="Peptidase_aspartic_dom_sf"/>
</dbReference>
<protein>
    <submittedName>
        <fullName evidence="1">Aspartyl protease family protein</fullName>
    </submittedName>
</protein>
<keyword evidence="2" id="KW-1185">Reference proteome</keyword>
<dbReference type="AlphaFoldDB" id="A0A1H8MSI6"/>
<dbReference type="NCBIfam" id="TIGR02281">
    <property type="entry name" value="clan_AA_DTGA"/>
    <property type="match status" value="1"/>
</dbReference>
<dbReference type="GO" id="GO:0004190">
    <property type="term" value="F:aspartic-type endopeptidase activity"/>
    <property type="evidence" value="ECO:0007669"/>
    <property type="project" value="InterPro"/>
</dbReference>
<dbReference type="SUPFAM" id="SSF50630">
    <property type="entry name" value="Acid proteases"/>
    <property type="match status" value="1"/>
</dbReference>
<name>A0A1H8MSI6_9BRAD</name>